<organism evidence="1 3">
    <name type="scientific">Providencia huashanensis</name>
    <dbReference type="NCBI Taxonomy" id="3037798"/>
    <lineage>
        <taxon>Bacteria</taxon>
        <taxon>Pseudomonadati</taxon>
        <taxon>Pseudomonadota</taxon>
        <taxon>Gammaproteobacteria</taxon>
        <taxon>Enterobacterales</taxon>
        <taxon>Morganellaceae</taxon>
        <taxon>Providencia</taxon>
    </lineage>
</organism>
<protein>
    <recommendedName>
        <fullName evidence="5">Transferase</fullName>
    </recommendedName>
</protein>
<keyword evidence="4" id="KW-1185">Reference proteome</keyword>
<dbReference type="Proteomes" id="UP001176478">
    <property type="component" value="Unassembled WGS sequence"/>
</dbReference>
<proteinExistence type="predicted"/>
<dbReference type="RefSeq" id="WP_048607158.1">
    <property type="nucleotide sequence ID" value="NZ_JARRYG010000001.1"/>
</dbReference>
<dbReference type="Gene3D" id="2.160.10.10">
    <property type="entry name" value="Hexapeptide repeat proteins"/>
    <property type="match status" value="2"/>
</dbReference>
<evidence type="ECO:0008006" key="5">
    <source>
        <dbReference type="Google" id="ProtNLM"/>
    </source>
</evidence>
<evidence type="ECO:0000313" key="1">
    <source>
        <dbReference type="EMBL" id="MDG4694927.1"/>
    </source>
</evidence>
<dbReference type="AlphaFoldDB" id="A0AA42FIN9"/>
<dbReference type="EMBL" id="JARRYG010000001">
    <property type="protein sequence ID" value="MDG4694927.1"/>
    <property type="molecule type" value="Genomic_DNA"/>
</dbReference>
<reference evidence="2" key="3">
    <citation type="journal article" date="2024" name="Int. J. Antimicrob. Agents">
        <title>Identification of a novel Providencia species showing multi-drug-resistant in three patients with hospital-acquired infection.</title>
        <authorList>
            <person name="Yang W."/>
            <person name="Chen J."/>
            <person name="Yang F."/>
            <person name="Ji P."/>
            <person name="Shen S."/>
            <person name="Yin D."/>
            <person name="Hu F."/>
        </authorList>
    </citation>
    <scope>NUCLEOTIDE SEQUENCE</scope>
    <source>
        <strain evidence="2">CRE-138-0111</strain>
    </source>
</reference>
<reference evidence="1" key="1">
    <citation type="submission" date="2023-03" db="EMBL/GenBank/DDBJ databases">
        <title>a new species belonging to Providencia genus.</title>
        <authorList>
            <person name="Yang W."/>
            <person name="Hu F."/>
            <person name="Shen S."/>
            <person name="Ding L."/>
            <person name="Yin D."/>
        </authorList>
    </citation>
    <scope>NUCLEOTIDE SEQUENCE</scope>
    <source>
        <strain evidence="1">CRE-3FA-0001</strain>
    </source>
</reference>
<dbReference type="Pfam" id="PF18836">
    <property type="entry name" value="B_solenoid_ydck"/>
    <property type="match status" value="3"/>
</dbReference>
<dbReference type="EMBL" id="JAUQTG010000001">
    <property type="protein sequence ID" value="MDO7855202.1"/>
    <property type="molecule type" value="Genomic_DNA"/>
</dbReference>
<evidence type="ECO:0000313" key="4">
    <source>
        <dbReference type="Proteomes" id="UP001176478"/>
    </source>
</evidence>
<reference evidence="2" key="2">
    <citation type="submission" date="2023-07" db="EMBL/GenBank/DDBJ databases">
        <authorList>
            <person name="Yang W."/>
            <person name="Chen J."/>
            <person name="Ji P."/>
            <person name="Hu F."/>
        </authorList>
    </citation>
    <scope>NUCLEOTIDE SEQUENCE</scope>
    <source>
        <strain evidence="2">CRE-138-0111</strain>
    </source>
</reference>
<evidence type="ECO:0000313" key="3">
    <source>
        <dbReference type="Proteomes" id="UP001156701"/>
    </source>
</evidence>
<name>A0AA42FIN9_9GAMM</name>
<dbReference type="InterPro" id="IPR040831">
    <property type="entry name" value="B_solenoid_ydck_rpt"/>
</dbReference>
<comment type="caution">
    <text evidence="1">The sequence shown here is derived from an EMBL/GenBank/DDBJ whole genome shotgun (WGS) entry which is preliminary data.</text>
</comment>
<dbReference type="InterPro" id="IPR011004">
    <property type="entry name" value="Trimer_LpxA-like_sf"/>
</dbReference>
<sequence length="564" mass="62764">MQKYRITDIEKNHDGITLYKIENLITKEYGGWVSSESNLSQEGNCFILDDAMVYGNAHISGDAQISGNACICDDAKVYDNAMVYGNALISDNANIYGNAKVSDNASVSGNSKVLDKSDVFDNAKVSGNAELRGRCLIMNSAEISEFAKITGKDYTAVIIKDSAKVYGNAIVTNNSIISGHAEVYDNAKILISCQVTNYAKVYENATVEGSPLISENAQVYGNALIRNNAIIRGNARVYGNASINLGTVIEGNDYVSGICYWEDIHSLSALKIFIPGGGKAASIYANGNHQVQVEINIEAKNNHNQPLDISPKDIFKNIQLVDYKNEPFSNVLHYTDICGNYVPNSGTSNKQVNISSCIVYVSLNHLIEAFKLCVRCQINQDEYTTALEYNGKNKMPDYVLLNVLPKRIFSESDLDKYSLEHPIIEKGVGGYSNSILTKYYVRFNNTNGTITHDASCQEHLWFHYKQTGNYKGCSTSTDSSVKQNHDAAYTTTFHFTQKWSITVTSKNHEKSGLCFWSYRVWYGALWNYSEWGEKMAFILRDQYGNEATIIAKVGNDEHIKFYVS</sequence>
<dbReference type="SUPFAM" id="SSF51161">
    <property type="entry name" value="Trimeric LpxA-like enzymes"/>
    <property type="match status" value="1"/>
</dbReference>
<dbReference type="Proteomes" id="UP001156701">
    <property type="component" value="Unassembled WGS sequence"/>
</dbReference>
<gene>
    <name evidence="1" type="ORF">P7V44_01580</name>
    <name evidence="2" type="ORF">Q5E86_02185</name>
</gene>
<accession>A0AA42FIN9</accession>
<evidence type="ECO:0000313" key="2">
    <source>
        <dbReference type="EMBL" id="MDO7855202.1"/>
    </source>
</evidence>